<gene>
    <name evidence="5" type="ORF">MNOR_LOCUS23493</name>
</gene>
<feature type="non-terminal residue" evidence="5">
    <location>
        <position position="580"/>
    </location>
</feature>
<reference evidence="5 6" key="1">
    <citation type="submission" date="2024-05" db="EMBL/GenBank/DDBJ databases">
        <authorList>
            <person name="Wallberg A."/>
        </authorList>
    </citation>
    <scope>NUCLEOTIDE SEQUENCE [LARGE SCALE GENOMIC DNA]</scope>
</reference>
<dbReference type="InterPro" id="IPR008734">
    <property type="entry name" value="PHK_A/B_su"/>
</dbReference>
<keyword evidence="2" id="KW-0449">Lipoprotein</keyword>
<evidence type="ECO:0000259" key="3">
    <source>
        <dbReference type="Pfam" id="PF00723"/>
    </source>
</evidence>
<dbReference type="GO" id="GO:0005977">
    <property type="term" value="P:glycogen metabolic process"/>
    <property type="evidence" value="ECO:0007669"/>
    <property type="project" value="UniProtKB-KW"/>
</dbReference>
<dbReference type="Proteomes" id="UP001497623">
    <property type="component" value="Unassembled WGS sequence"/>
</dbReference>
<evidence type="ECO:0000256" key="2">
    <source>
        <dbReference type="RuleBase" id="RU364123"/>
    </source>
</evidence>
<accession>A0AAV2RFK2</accession>
<comment type="function">
    <text evidence="2">Phosphorylase b kinase catalyzes the phosphorylation of serine in certain substrates, including troponin I.</text>
</comment>
<name>A0AAV2RFK2_MEGNR</name>
<dbReference type="PANTHER" id="PTHR10749:SF8">
    <property type="entry name" value="PHOSPHORYLASE B KINASE REGULATORY SUBUNIT BETA"/>
    <property type="match status" value="1"/>
</dbReference>
<sequence length="580" mass="66935">MRITQQITQQITHQVYSLQCFSIHKMVTWKTKIRITQQKFIPFFLNFNCPRQITQLITEQIYSINGKSVLCYPLIFEMSDFYLSHDMALLIDDIKTELRFVGKYWKLSGRPTVCLIIREDHMRDIHFRELLDLLAQLKTGFCEGVKVRTGRLQNLIASSCIEHLDFMKTAEYDLEINTFKQLVHASHGYQSLTDVPQAFLYDQDNYDFKDMVSKKTCEVVQVLQGVSSLQGRTQLLGILLRKEGPNFVIENTTVSDLLNSLFLEASSLRLWSVVRMCTALLSKKVESITPYITTVLVSGKQLTVGHCRTEVILDKPTQPGDIYNVFYSAELDDENIIQAVLQQEVVLYCGKLIATSPKLFNGILNIRIGWVIRAMVYFSQEIQGKTQPIEAMAPNEVRRLLHNLLDFDQRKEQLTPQQSRYINGCLGRTPKYFHEKIWHILYKAPYSIRLCGHLLPYHPTIPDMFPSELNFAIMVQKLLNRIKEPEYRQCIVELFSVMSTILERNPELKFGQEVDLDLLIKDAVRMFLKDLGHEWTTDYSSFYAASSVAVTSYLARAVVTLLLKGAEFRTEKDVALCQIS</sequence>
<dbReference type="PANTHER" id="PTHR10749">
    <property type="entry name" value="PHOSPHORYLASE B KINASE REGULATORY SUBUNIT"/>
    <property type="match status" value="1"/>
</dbReference>
<keyword evidence="2" id="KW-1003">Cell membrane</keyword>
<evidence type="ECO:0000256" key="1">
    <source>
        <dbReference type="ARBA" id="ARBA00023277"/>
    </source>
</evidence>
<comment type="caution">
    <text evidence="5">The sequence shown here is derived from an EMBL/GenBank/DDBJ whole genome shotgun (WGS) entry which is preliminary data.</text>
</comment>
<dbReference type="GO" id="GO:0005886">
    <property type="term" value="C:plasma membrane"/>
    <property type="evidence" value="ECO:0007669"/>
    <property type="project" value="UniProtKB-SubCell"/>
</dbReference>
<feature type="domain" description="GH15-like" evidence="3">
    <location>
        <begin position="201"/>
        <end position="370"/>
    </location>
</feature>
<organism evidence="5 6">
    <name type="scientific">Meganyctiphanes norvegica</name>
    <name type="common">Northern krill</name>
    <name type="synonym">Thysanopoda norvegica</name>
    <dbReference type="NCBI Taxonomy" id="48144"/>
    <lineage>
        <taxon>Eukaryota</taxon>
        <taxon>Metazoa</taxon>
        <taxon>Ecdysozoa</taxon>
        <taxon>Arthropoda</taxon>
        <taxon>Crustacea</taxon>
        <taxon>Multicrustacea</taxon>
        <taxon>Malacostraca</taxon>
        <taxon>Eumalacostraca</taxon>
        <taxon>Eucarida</taxon>
        <taxon>Euphausiacea</taxon>
        <taxon>Euphausiidae</taxon>
        <taxon>Meganyctiphanes</taxon>
    </lineage>
</organism>
<keyword evidence="6" id="KW-1185">Reference proteome</keyword>
<proteinExistence type="inferred from homology"/>
<dbReference type="GO" id="GO:0005516">
    <property type="term" value="F:calmodulin binding"/>
    <property type="evidence" value="ECO:0007669"/>
    <property type="project" value="UniProtKB-KW"/>
</dbReference>
<dbReference type="InterPro" id="IPR045583">
    <property type="entry name" value="KPBA/B_C"/>
</dbReference>
<evidence type="ECO:0000313" key="6">
    <source>
        <dbReference type="Proteomes" id="UP001497623"/>
    </source>
</evidence>
<comment type="similarity">
    <text evidence="2">Belongs to the phosphorylase b kinase regulatory chain family.</text>
</comment>
<keyword evidence="2" id="KW-0112">Calmodulin-binding</keyword>
<keyword evidence="1 2" id="KW-0119">Carbohydrate metabolism</keyword>
<dbReference type="GO" id="GO:0005964">
    <property type="term" value="C:phosphorylase kinase complex"/>
    <property type="evidence" value="ECO:0007669"/>
    <property type="project" value="TreeGrafter"/>
</dbReference>
<comment type="subcellular location">
    <subcellularLocation>
        <location evidence="2">Cell membrane</location>
        <topology evidence="2">Lipid-anchor</topology>
        <orientation evidence="2">Cytoplasmic side</orientation>
    </subcellularLocation>
</comment>
<evidence type="ECO:0000313" key="5">
    <source>
        <dbReference type="EMBL" id="CAL4122771.1"/>
    </source>
</evidence>
<dbReference type="AlphaFoldDB" id="A0AAV2RFK2"/>
<dbReference type="Pfam" id="PF19292">
    <property type="entry name" value="KPBB_C"/>
    <property type="match status" value="1"/>
</dbReference>
<keyword evidence="2" id="KW-0321">Glycogen metabolism</keyword>
<protein>
    <recommendedName>
        <fullName evidence="2">Phosphorylase b kinase regulatory subunit</fullName>
    </recommendedName>
</protein>
<dbReference type="Pfam" id="PF00723">
    <property type="entry name" value="Glyco_hydro_15"/>
    <property type="match status" value="1"/>
</dbReference>
<feature type="domain" description="Phosphorylase b kinase regulatory subunit alpha/beta C-terminal" evidence="4">
    <location>
        <begin position="409"/>
        <end position="564"/>
    </location>
</feature>
<keyword evidence="2" id="KW-0472">Membrane</keyword>
<dbReference type="InterPro" id="IPR011613">
    <property type="entry name" value="GH15-like"/>
</dbReference>
<dbReference type="EMBL" id="CAXKWB010020763">
    <property type="protein sequence ID" value="CAL4122771.1"/>
    <property type="molecule type" value="Genomic_DNA"/>
</dbReference>
<comment type="pathway">
    <text evidence="2">Glycan biosynthesis; glycogen metabolism.</text>
</comment>
<evidence type="ECO:0000259" key="4">
    <source>
        <dbReference type="Pfam" id="PF19292"/>
    </source>
</evidence>
<keyword evidence="2" id="KW-0636">Prenylation</keyword>